<evidence type="ECO:0000256" key="6">
    <source>
        <dbReference type="ARBA" id="ARBA00023180"/>
    </source>
</evidence>
<dbReference type="PRINTS" id="PR00724">
    <property type="entry name" value="CRBOXYPTASEC"/>
</dbReference>
<dbReference type="GO" id="GO:0004185">
    <property type="term" value="F:serine-type carboxypeptidase activity"/>
    <property type="evidence" value="ECO:0007669"/>
    <property type="project" value="UniProtKB-UniRule"/>
</dbReference>
<dbReference type="FunFam" id="3.40.50.1820:FF:000118">
    <property type="entry name" value="Carboxypeptidase"/>
    <property type="match status" value="1"/>
</dbReference>
<dbReference type="PANTHER" id="PTHR11802:SF479">
    <property type="entry name" value="CARBOXYPEPTIDASE"/>
    <property type="match status" value="1"/>
</dbReference>
<evidence type="ECO:0000313" key="9">
    <source>
        <dbReference type="EMBL" id="EFE44156.1"/>
    </source>
</evidence>
<dbReference type="Gene3D" id="3.40.50.1820">
    <property type="entry name" value="alpha/beta hydrolase"/>
    <property type="match status" value="1"/>
</dbReference>
<proteinExistence type="inferred from homology"/>
<keyword evidence="5 7" id="KW-0378">Hydrolase</keyword>
<evidence type="ECO:0000313" key="10">
    <source>
        <dbReference type="Proteomes" id="UP000008383"/>
    </source>
</evidence>
<name>D4D1U7_TRIVH</name>
<dbReference type="PANTHER" id="PTHR11802">
    <property type="entry name" value="SERINE PROTEASE FAMILY S10 SERINE CARBOXYPEPTIDASE"/>
    <property type="match status" value="1"/>
</dbReference>
<keyword evidence="10" id="KW-1185">Reference proteome</keyword>
<dbReference type="RefSeq" id="XP_003024767.1">
    <property type="nucleotide sequence ID" value="XM_003024721.1"/>
</dbReference>
<keyword evidence="3 7" id="KW-0645">Protease</keyword>
<dbReference type="AlphaFoldDB" id="D4D1U7"/>
<dbReference type="InterPro" id="IPR018202">
    <property type="entry name" value="Ser_caboxypep_ser_AS"/>
</dbReference>
<dbReference type="EC" id="3.4.16.-" evidence="7"/>
<evidence type="ECO:0000256" key="3">
    <source>
        <dbReference type="ARBA" id="ARBA00022670"/>
    </source>
</evidence>
<dbReference type="InterPro" id="IPR029058">
    <property type="entry name" value="AB_hydrolase_fold"/>
</dbReference>
<evidence type="ECO:0000256" key="2">
    <source>
        <dbReference type="ARBA" id="ARBA00022645"/>
    </source>
</evidence>
<dbReference type="Pfam" id="PF00450">
    <property type="entry name" value="Peptidase_S10"/>
    <property type="match status" value="1"/>
</dbReference>
<comment type="similarity">
    <text evidence="1 7">Belongs to the peptidase S10 family.</text>
</comment>
<keyword evidence="4 7" id="KW-0732">Signal</keyword>
<dbReference type="KEGG" id="tve:TRV_01049"/>
<evidence type="ECO:0000256" key="8">
    <source>
        <dbReference type="SAM" id="MobiDB-lite"/>
    </source>
</evidence>
<reference evidence="10" key="1">
    <citation type="journal article" date="2011" name="Genome Biol.">
        <title>Comparative and functional genomics provide insights into the pathogenicity of dermatophytic fungi.</title>
        <authorList>
            <person name="Burmester A."/>
            <person name="Shelest E."/>
            <person name="Gloeckner G."/>
            <person name="Heddergott C."/>
            <person name="Schindler S."/>
            <person name="Staib P."/>
            <person name="Heidel A."/>
            <person name="Felder M."/>
            <person name="Petzold A."/>
            <person name="Szafranski K."/>
            <person name="Feuermann M."/>
            <person name="Pedruzzi I."/>
            <person name="Priebe S."/>
            <person name="Groth M."/>
            <person name="Winkler R."/>
            <person name="Li W."/>
            <person name="Kniemeyer O."/>
            <person name="Schroeckh V."/>
            <person name="Hertweck C."/>
            <person name="Hube B."/>
            <person name="White T.C."/>
            <person name="Platzer M."/>
            <person name="Guthke R."/>
            <person name="Heitman J."/>
            <person name="Woestemeyer J."/>
            <person name="Zipfel P.F."/>
            <person name="Monod M."/>
            <person name="Brakhage A.A."/>
        </authorList>
    </citation>
    <scope>NUCLEOTIDE SEQUENCE [LARGE SCALE GENOMIC DNA]</scope>
    <source>
        <strain evidence="10">HKI 0517</strain>
    </source>
</reference>
<dbReference type="HOGENOM" id="CLU_008523_12_3_1"/>
<dbReference type="SUPFAM" id="SSF53474">
    <property type="entry name" value="alpha/beta-Hydrolases"/>
    <property type="match status" value="1"/>
</dbReference>
<evidence type="ECO:0000256" key="5">
    <source>
        <dbReference type="ARBA" id="ARBA00022801"/>
    </source>
</evidence>
<keyword evidence="2 7" id="KW-0121">Carboxypeptidase</keyword>
<evidence type="ECO:0000256" key="7">
    <source>
        <dbReference type="RuleBase" id="RU361156"/>
    </source>
</evidence>
<evidence type="ECO:0000256" key="1">
    <source>
        <dbReference type="ARBA" id="ARBA00009431"/>
    </source>
</evidence>
<gene>
    <name evidence="9" type="ORF">TRV_01049</name>
</gene>
<keyword evidence="6" id="KW-0325">Glycoprotein</keyword>
<feature type="chain" id="PRO_5006523460" description="Carboxypeptidase" evidence="7">
    <location>
        <begin position="20"/>
        <end position="529"/>
    </location>
</feature>
<dbReference type="EMBL" id="ACYE01000060">
    <property type="protein sequence ID" value="EFE44156.1"/>
    <property type="molecule type" value="Genomic_DNA"/>
</dbReference>
<dbReference type="Proteomes" id="UP000008383">
    <property type="component" value="Unassembled WGS sequence"/>
</dbReference>
<sequence>MRGLSYFVLALSAIDAATAASLPFLRSLQHVGRRDPVARNLPNYDFSAIPPVEKRQTASRLNGKTKKYAVDGTKIPEVQFDIGESYAGLMPISTRKDESRELYFWYFPSENPAAKDEITIWLNGGPGCSSLEGLLQENGPFLWQYGTLYPVPNPWSWTKLTNMVWVEQHTSTDDNPSRPVGTGFSQGKPSVRSEEDVATQFLGFFRNFVDTFDLHGKKIYIVGESYAGLYVPYIAHAMFEKKNKRYFNVESTMIFDPSINKDEILTQVPAVPFVDHWKGLFPFNETFTKQIHDMADKCGYSNYMKEHLVYPPKGKLPALPKATPECDVWTAIFDAVSLVNPCFDVYQVATTCPLLYDVLGYPGSFEYLPAGANVYFNRTDVQKAINAPLQKWTECSEHPVFVDGKDNSEPSSFTIIPDVIEKSPRTIIAHGDLDYVLISNGTLLSIQNMTWGGAQGFSQEPSKPLFVPYHDRGSLSTLSGAGVLGRHHTERKLTYVELYLTGHMGPQYNPSASYRILEYLLGRIDDLSK</sequence>
<dbReference type="GO" id="GO:0006508">
    <property type="term" value="P:proteolysis"/>
    <property type="evidence" value="ECO:0007669"/>
    <property type="project" value="UniProtKB-KW"/>
</dbReference>
<organism evidence="9 10">
    <name type="scientific">Trichophyton verrucosum (strain HKI 0517)</name>
    <dbReference type="NCBI Taxonomy" id="663202"/>
    <lineage>
        <taxon>Eukaryota</taxon>
        <taxon>Fungi</taxon>
        <taxon>Dikarya</taxon>
        <taxon>Ascomycota</taxon>
        <taxon>Pezizomycotina</taxon>
        <taxon>Eurotiomycetes</taxon>
        <taxon>Eurotiomycetidae</taxon>
        <taxon>Onygenales</taxon>
        <taxon>Arthrodermataceae</taxon>
        <taxon>Trichophyton</taxon>
    </lineage>
</organism>
<dbReference type="OrthoDB" id="443318at2759"/>
<dbReference type="MEROPS" id="S10.014"/>
<dbReference type="PROSITE" id="PS00131">
    <property type="entry name" value="CARBOXYPEPT_SER_SER"/>
    <property type="match status" value="1"/>
</dbReference>
<accession>D4D1U7</accession>
<dbReference type="GeneID" id="9580257"/>
<feature type="region of interest" description="Disordered" evidence="8">
    <location>
        <begin position="170"/>
        <end position="190"/>
    </location>
</feature>
<comment type="caution">
    <text evidence="9">The sequence shown here is derived from an EMBL/GenBank/DDBJ whole genome shotgun (WGS) entry which is preliminary data.</text>
</comment>
<feature type="signal peptide" evidence="7">
    <location>
        <begin position="1"/>
        <end position="19"/>
    </location>
</feature>
<evidence type="ECO:0000256" key="4">
    <source>
        <dbReference type="ARBA" id="ARBA00022729"/>
    </source>
</evidence>
<protein>
    <recommendedName>
        <fullName evidence="7">Carboxypeptidase</fullName>
        <ecNumber evidence="7">3.4.16.-</ecNumber>
    </recommendedName>
</protein>
<dbReference type="InterPro" id="IPR001563">
    <property type="entry name" value="Peptidase_S10"/>
</dbReference>
<dbReference type="ESTHER" id="artbc-d4aqa7">
    <property type="family name" value="Carboxypeptidase_S10"/>
</dbReference>